<sequence>MRVYSVGSRLCKTYNERATNRSWSHLQNFLVTYSSRNATAVDEFAEFEDFEEEFETGAAAAASEEDDGDSIEDVEVEVEDEEEDEEPALEDLELGHDEEEFEGWDAKEPVVGNNKEVPRLTITKVPMHLRTNWDSYFLEMLMLAGLAVYFLNFVVGRSKNQRLANAWFSAHKTLLEENFSLVGDDGSKDVDPNAGLIKESENVFTLWCSGRSCCEGMLVELKLLKRQDLVAVISQIVRPVTDQIQIRVNLTEMDSFVFCVAAKKTAQRLVKDMADISVFCPERRSLEKMGVSQVFSLMNEIGEVSAALIDRRMIDALNKYSDLIDCIHVSDQFTGQKQPQEETGTATKLPEPAKVLICTFNLPTKQRTPQEAADAARPLMQLVFYLLERVKRFRLGKEAKAKAINNRQKAQEAFLKSTHAARAEAAAARREEKRRQEKERIMAEDDPEKQRRWEEKENKRQMKKKGPRMKQLKVKAI</sequence>
<evidence type="ECO:0000256" key="2">
    <source>
        <dbReference type="ARBA" id="ARBA00022989"/>
    </source>
</evidence>
<feature type="region of interest" description="Disordered" evidence="8">
    <location>
        <begin position="56"/>
        <end position="88"/>
    </location>
</feature>
<evidence type="ECO:0000313" key="9">
    <source>
        <dbReference type="EMBL" id="CAB3376472.1"/>
    </source>
</evidence>
<reference evidence="9 10" key="1">
    <citation type="submission" date="2020-04" db="EMBL/GenBank/DDBJ databases">
        <authorList>
            <person name="Alioto T."/>
            <person name="Alioto T."/>
            <person name="Gomez Garrido J."/>
        </authorList>
    </citation>
    <scope>NUCLEOTIDE SEQUENCE [LARGE SCALE GENOMIC DNA]</scope>
</reference>
<comment type="similarity">
    <text evidence="5">Belongs to the CCDC47 family.</text>
</comment>
<feature type="region of interest" description="Disordered" evidence="8">
    <location>
        <begin position="420"/>
        <end position="477"/>
    </location>
</feature>
<evidence type="ECO:0000256" key="8">
    <source>
        <dbReference type="SAM" id="MobiDB-lite"/>
    </source>
</evidence>
<dbReference type="GO" id="GO:0032469">
    <property type="term" value="P:endoplasmic reticulum calcium ion homeostasis"/>
    <property type="evidence" value="ECO:0007669"/>
    <property type="project" value="InterPro"/>
</dbReference>
<dbReference type="Pfam" id="PF07946">
    <property type="entry name" value="CCDC47"/>
    <property type="match status" value="1"/>
</dbReference>
<evidence type="ECO:0000256" key="3">
    <source>
        <dbReference type="ARBA" id="ARBA00023136"/>
    </source>
</evidence>
<dbReference type="EMBL" id="CADEPI010000128">
    <property type="protein sequence ID" value="CAB3376472.1"/>
    <property type="molecule type" value="Genomic_DNA"/>
</dbReference>
<comment type="caution">
    <text evidence="9">The sequence shown here is derived from an EMBL/GenBank/DDBJ whole genome shotgun (WGS) entry which is preliminary data.</text>
</comment>
<comment type="subcellular location">
    <subcellularLocation>
        <location evidence="4">Rough endoplasmic reticulum membrane</location>
        <topology evidence="4">Single-pass type I membrane protein</topology>
    </subcellularLocation>
</comment>
<protein>
    <recommendedName>
        <fullName evidence="6">PAT complex subunit CCDC47</fullName>
    </recommendedName>
    <alternativeName>
        <fullName evidence="7">Coiled-coil domain-containing protein 47</fullName>
    </alternativeName>
</protein>
<dbReference type="OrthoDB" id="10039147at2759"/>
<keyword evidence="10" id="KW-1185">Reference proteome</keyword>
<evidence type="ECO:0000256" key="4">
    <source>
        <dbReference type="ARBA" id="ARBA00034697"/>
    </source>
</evidence>
<evidence type="ECO:0000256" key="5">
    <source>
        <dbReference type="ARBA" id="ARBA00034746"/>
    </source>
</evidence>
<gene>
    <name evidence="9" type="ORF">CLODIP_2_CD04031</name>
</gene>
<feature type="compositionally biased region" description="Basic residues" evidence="8">
    <location>
        <begin position="461"/>
        <end position="477"/>
    </location>
</feature>
<feature type="compositionally biased region" description="Acidic residues" evidence="8">
    <location>
        <begin position="63"/>
        <end position="88"/>
    </location>
</feature>
<dbReference type="GO" id="GO:0030867">
    <property type="term" value="C:rough endoplasmic reticulum membrane"/>
    <property type="evidence" value="ECO:0007669"/>
    <property type="project" value="UniProtKB-SubCell"/>
</dbReference>
<dbReference type="InterPro" id="IPR012879">
    <property type="entry name" value="CCDC47"/>
</dbReference>
<name>A0A8S1D0B9_9INSE</name>
<evidence type="ECO:0000256" key="6">
    <source>
        <dbReference type="ARBA" id="ARBA00034875"/>
    </source>
</evidence>
<organism evidence="9 10">
    <name type="scientific">Cloeon dipterum</name>
    <dbReference type="NCBI Taxonomy" id="197152"/>
    <lineage>
        <taxon>Eukaryota</taxon>
        <taxon>Metazoa</taxon>
        <taxon>Ecdysozoa</taxon>
        <taxon>Arthropoda</taxon>
        <taxon>Hexapoda</taxon>
        <taxon>Insecta</taxon>
        <taxon>Pterygota</taxon>
        <taxon>Palaeoptera</taxon>
        <taxon>Ephemeroptera</taxon>
        <taxon>Pisciforma</taxon>
        <taxon>Baetidae</taxon>
        <taxon>Cloeon</taxon>
    </lineage>
</organism>
<feature type="compositionally biased region" description="Basic and acidic residues" evidence="8">
    <location>
        <begin position="427"/>
        <end position="460"/>
    </location>
</feature>
<keyword evidence="2" id="KW-1133">Transmembrane helix</keyword>
<dbReference type="GO" id="GO:0005509">
    <property type="term" value="F:calcium ion binding"/>
    <property type="evidence" value="ECO:0007669"/>
    <property type="project" value="InterPro"/>
</dbReference>
<keyword evidence="1" id="KW-0812">Transmembrane</keyword>
<dbReference type="AlphaFoldDB" id="A0A8S1D0B9"/>
<dbReference type="PANTHER" id="PTHR12883:SF0">
    <property type="entry name" value="PAT COMPLEX SUBUNIT CCDC47"/>
    <property type="match status" value="1"/>
</dbReference>
<proteinExistence type="inferred from homology"/>
<evidence type="ECO:0000256" key="1">
    <source>
        <dbReference type="ARBA" id="ARBA00022692"/>
    </source>
</evidence>
<evidence type="ECO:0000256" key="7">
    <source>
        <dbReference type="ARBA" id="ARBA00034902"/>
    </source>
</evidence>
<evidence type="ECO:0000313" key="10">
    <source>
        <dbReference type="Proteomes" id="UP000494165"/>
    </source>
</evidence>
<dbReference type="Proteomes" id="UP000494165">
    <property type="component" value="Unassembled WGS sequence"/>
</dbReference>
<dbReference type="PANTHER" id="PTHR12883">
    <property type="entry name" value="ADIPOCYTE-SPECIFIC PROTEIN 4-RELATED"/>
    <property type="match status" value="1"/>
</dbReference>
<keyword evidence="3" id="KW-0472">Membrane</keyword>
<accession>A0A8S1D0B9</accession>